<evidence type="ECO:0008006" key="3">
    <source>
        <dbReference type="Google" id="ProtNLM"/>
    </source>
</evidence>
<reference evidence="1 2" key="1">
    <citation type="submission" date="2011-08" db="EMBL/GenBank/DDBJ databases">
        <title>The Genome Sequence of Alistipes indistinctus YIT 12060.</title>
        <authorList>
            <consortium name="The Broad Institute Genome Sequencing Platform"/>
            <person name="Earl A."/>
            <person name="Ward D."/>
            <person name="Feldgarden M."/>
            <person name="Gevers D."/>
            <person name="Morotomi M."/>
            <person name="Young S.K."/>
            <person name="Zeng Q."/>
            <person name="Gargeya S."/>
            <person name="Fitzgerald M."/>
            <person name="Haas B."/>
            <person name="Abouelleil A."/>
            <person name="Alvarado L."/>
            <person name="Arachchi H.M."/>
            <person name="Berlin A."/>
            <person name="Brown A."/>
            <person name="Chapman S.B."/>
            <person name="Chen Z."/>
            <person name="Dunbar C."/>
            <person name="Freedman E."/>
            <person name="Gearin G."/>
            <person name="Gellesch M."/>
            <person name="Goldberg J."/>
            <person name="Griggs A."/>
            <person name="Gujja S."/>
            <person name="Heiman D."/>
            <person name="Howarth C."/>
            <person name="Larson L."/>
            <person name="Lui A."/>
            <person name="MacDonald P.J.P."/>
            <person name="Montmayeur A."/>
            <person name="Murphy C."/>
            <person name="Neiman D."/>
            <person name="Pearson M."/>
            <person name="Priest M."/>
            <person name="Roberts A."/>
            <person name="Saif S."/>
            <person name="Shea T."/>
            <person name="Shenoy N."/>
            <person name="Sisk P."/>
            <person name="Stolte C."/>
            <person name="Sykes S."/>
            <person name="Wortman J."/>
            <person name="Nusbaum C."/>
            <person name="Birren B."/>
        </authorList>
    </citation>
    <scope>NUCLEOTIDE SEQUENCE [LARGE SCALE GENOMIC DNA]</scope>
    <source>
        <strain evidence="1 2">YIT 12060</strain>
    </source>
</reference>
<dbReference type="GeneID" id="92815406"/>
<keyword evidence="2" id="KW-1185">Reference proteome</keyword>
<evidence type="ECO:0000313" key="2">
    <source>
        <dbReference type="Proteomes" id="UP000006008"/>
    </source>
</evidence>
<dbReference type="HOGENOM" id="CLU_359703_0_0_10"/>
<name>G5HA96_9BACT</name>
<accession>G5HA96</accession>
<proteinExistence type="predicted"/>
<dbReference type="EMBL" id="ADLD01000013">
    <property type="protein sequence ID" value="EHB91512.1"/>
    <property type="molecule type" value="Genomic_DNA"/>
</dbReference>
<dbReference type="AlphaFoldDB" id="G5HA96"/>
<evidence type="ECO:0000313" key="1">
    <source>
        <dbReference type="EMBL" id="EHB91512.1"/>
    </source>
</evidence>
<dbReference type="eggNOG" id="ENOG5033YBH">
    <property type="taxonomic scope" value="Bacteria"/>
</dbReference>
<dbReference type="RefSeq" id="WP_009134367.1">
    <property type="nucleotide sequence ID" value="NZ_CP102250.1"/>
</dbReference>
<protein>
    <recommendedName>
        <fullName evidence="3">Major fimbrial subunit protein N-terminal domain-containing protein</fullName>
    </recommendedName>
</protein>
<dbReference type="OrthoDB" id="1047125at2"/>
<gene>
    <name evidence="1" type="ORF">HMPREF9450_01561</name>
</gene>
<comment type="caution">
    <text evidence="1">The sequence shown here is derived from an EMBL/GenBank/DDBJ whole genome shotgun (WGS) entry which is preliminary data.</text>
</comment>
<dbReference type="PATRIC" id="fig|742725.3.peg.1654"/>
<sequence>MIISSLTIFFRQPLAQLAVFLCVFCVLVPGCTKDTGGGVPVSADFTIQLRIPGNGDSKEVRSAAVAAESSIDPQQLYLLLFREQAGKFEYAAFYTPATVTAGTVDGATVYSLSLRFPVPDPRDSYRFMVLANLTDDEFAGAAGPDGSNFKAANGTADPMETIRTGITYAQPGNWPLRPFRSFPMWGESGVFTGTSHTVGSVSMVRSVARIDVGVNFQRNPDGSYPLDNMVSQGIDGLKFRVTSVKLYNVPEKGVIGPAAANYSESGRYVTAPTLPGNPSIPPAPAYTRCVYTLGDLDYPSGSTQKRSLTRTLYVPEAANHGISDNGRAVCLVVGGEYNGSSTTYYRIDLYDRTPDAAGNISKPTAATRIDLLRNHIYVVDIISVKMKGYSTPEEAFASDPVYMDATVEVWDQSRQVNVSPDGVYNLSLNASQFFFSGFSTSGSEQTLRITTDYDGSLGRGWTLTPDEVAKESVYFLRSDGTHCHYGDPAWPSSGAPGTYSFRIGMEDFPVTLENFHRTATLTLRAGRIVRQVTLTKTLVNAISGRITIQGTGDQAQLVLTEDPHDAGLYFRWGSVVGLYNAGGRNSPLPGVVTDNFSLDDIAFNPMETNTVTDWNSVPYASIPYTQSIPHDQASVKQGRGDPCRLVGYTVAQVRANDFDNKTWRMSTQAEDAEFVGKLQWGAKDGVNGCYCNWPGTSDYQGGTFMPSSGYRGYADGKRSYSDLEPQYWTASGLQPDWAFSWLYNSENGFLNKSAMTTMKNGLPVRCVRQSPDDPPPGT</sequence>
<dbReference type="STRING" id="742725.HMPREF9450_01561"/>
<dbReference type="Proteomes" id="UP000006008">
    <property type="component" value="Unassembled WGS sequence"/>
</dbReference>
<organism evidence="1 2">
    <name type="scientific">Alistipes indistinctus YIT 12060</name>
    <dbReference type="NCBI Taxonomy" id="742725"/>
    <lineage>
        <taxon>Bacteria</taxon>
        <taxon>Pseudomonadati</taxon>
        <taxon>Bacteroidota</taxon>
        <taxon>Bacteroidia</taxon>
        <taxon>Bacteroidales</taxon>
        <taxon>Rikenellaceae</taxon>
        <taxon>Alistipes</taxon>
    </lineage>
</organism>